<dbReference type="Proteomes" id="UP001611415">
    <property type="component" value="Unassembled WGS sequence"/>
</dbReference>
<dbReference type="Pfam" id="PF21780">
    <property type="entry name" value="DUF6875"/>
    <property type="match status" value="1"/>
</dbReference>
<comment type="caution">
    <text evidence="3">The sequence shown here is derived from an EMBL/GenBank/DDBJ whole genome shotgun (WGS) entry which is preliminary data.</text>
</comment>
<dbReference type="RefSeq" id="WP_397093228.1">
    <property type="nucleotide sequence ID" value="NZ_JBIRYO010000013.1"/>
</dbReference>
<evidence type="ECO:0000313" key="4">
    <source>
        <dbReference type="Proteomes" id="UP001611415"/>
    </source>
</evidence>
<accession>A0ABW7X3W9</accession>
<dbReference type="EMBL" id="JBIRYO010000013">
    <property type="protein sequence ID" value="MFI2475734.1"/>
    <property type="molecule type" value="Genomic_DNA"/>
</dbReference>
<feature type="domain" description="DUF6875" evidence="2">
    <location>
        <begin position="6"/>
        <end position="178"/>
    </location>
</feature>
<keyword evidence="4" id="KW-1185">Reference proteome</keyword>
<feature type="region of interest" description="Disordered" evidence="1">
    <location>
        <begin position="199"/>
        <end position="222"/>
    </location>
</feature>
<evidence type="ECO:0000259" key="2">
    <source>
        <dbReference type="Pfam" id="PF21780"/>
    </source>
</evidence>
<reference evidence="3 4" key="1">
    <citation type="submission" date="2024-10" db="EMBL/GenBank/DDBJ databases">
        <title>The Natural Products Discovery Center: Release of the First 8490 Sequenced Strains for Exploring Actinobacteria Biosynthetic Diversity.</title>
        <authorList>
            <person name="Kalkreuter E."/>
            <person name="Kautsar S.A."/>
            <person name="Yang D."/>
            <person name="Bader C.D."/>
            <person name="Teijaro C.N."/>
            <person name="Fluegel L."/>
            <person name="Davis C.M."/>
            <person name="Simpson J.R."/>
            <person name="Lauterbach L."/>
            <person name="Steele A.D."/>
            <person name="Gui C."/>
            <person name="Meng S."/>
            <person name="Li G."/>
            <person name="Viehrig K."/>
            <person name="Ye F."/>
            <person name="Su P."/>
            <person name="Kiefer A.F."/>
            <person name="Nichols A."/>
            <person name="Cepeda A.J."/>
            <person name="Yan W."/>
            <person name="Fan B."/>
            <person name="Jiang Y."/>
            <person name="Adhikari A."/>
            <person name="Zheng C.-J."/>
            <person name="Schuster L."/>
            <person name="Cowan T.M."/>
            <person name="Smanski M.J."/>
            <person name="Chevrette M.G."/>
            <person name="De Carvalho L.P.S."/>
            <person name="Shen B."/>
        </authorList>
    </citation>
    <scope>NUCLEOTIDE SEQUENCE [LARGE SCALE GENOMIC DNA]</scope>
    <source>
        <strain evidence="3 4">NPDC019275</strain>
    </source>
</reference>
<protein>
    <submittedName>
        <fullName evidence="3">DUF6875 domain-containing protein</fullName>
    </submittedName>
</protein>
<gene>
    <name evidence="3" type="ORF">ACH49W_20370</name>
</gene>
<evidence type="ECO:0000313" key="3">
    <source>
        <dbReference type="EMBL" id="MFI2475734.1"/>
    </source>
</evidence>
<evidence type="ECO:0000256" key="1">
    <source>
        <dbReference type="SAM" id="MobiDB-lite"/>
    </source>
</evidence>
<proteinExistence type="predicted"/>
<organism evidence="3 4">
    <name type="scientific">Nocardia xishanensis</name>
    <dbReference type="NCBI Taxonomy" id="238964"/>
    <lineage>
        <taxon>Bacteria</taxon>
        <taxon>Bacillati</taxon>
        <taxon>Actinomycetota</taxon>
        <taxon>Actinomycetes</taxon>
        <taxon>Mycobacteriales</taxon>
        <taxon>Nocardiaceae</taxon>
        <taxon>Nocardia</taxon>
    </lineage>
</organism>
<feature type="compositionally biased region" description="Polar residues" evidence="1">
    <location>
        <begin position="199"/>
        <end position="211"/>
    </location>
</feature>
<sequence length="222" mass="24526">MSLVDDVRTWAEDYLTGVEPDLGRDGPVCPYVGPSLRRDLMWVGRVAGARPWPSYVRLVIEDALELFGNLPPDDGGGAVLRCLVTALPDLRDFSLIDKLHLELKTRFVERGFMLGQFYPGCKEPGLWNKDFHPLDSPIPMIVVRSMMATDFPFLLGRPEWMAAYVKKFAPGLPAHVRQVVVGRLTASSNLDVPAYQLQAEQGSATTPTKNGSPVHLGPRKAS</sequence>
<dbReference type="InterPro" id="IPR049240">
    <property type="entry name" value="DUF6875"/>
</dbReference>
<name>A0ABW7X3W9_9NOCA</name>